<dbReference type="RefSeq" id="XP_017776524.1">
    <property type="nucleotide sequence ID" value="XM_017921035.1"/>
</dbReference>
<dbReference type="Proteomes" id="UP000695000">
    <property type="component" value="Unplaced"/>
</dbReference>
<evidence type="ECO:0000313" key="1">
    <source>
        <dbReference type="Proteomes" id="UP000695000"/>
    </source>
</evidence>
<keyword evidence="1" id="KW-1185">Reference proteome</keyword>
<dbReference type="InterPro" id="IPR002060">
    <property type="entry name" value="Squ/phyt_synthse"/>
</dbReference>
<dbReference type="InterPro" id="IPR008949">
    <property type="entry name" value="Isoprenoid_synthase_dom_sf"/>
</dbReference>
<accession>A0ABM1MPM4</accession>
<dbReference type="Pfam" id="PF00494">
    <property type="entry name" value="SQS_PSY"/>
    <property type="match status" value="1"/>
</dbReference>
<dbReference type="SUPFAM" id="SSF48576">
    <property type="entry name" value="Terpenoid synthases"/>
    <property type="match status" value="1"/>
</dbReference>
<dbReference type="GeneID" id="108562630"/>
<dbReference type="Gene3D" id="1.10.600.10">
    <property type="entry name" value="Farnesyl Diphosphate Synthase"/>
    <property type="match status" value="1"/>
</dbReference>
<organism evidence="1 2">
    <name type="scientific">Nicrophorus vespilloides</name>
    <name type="common">Boreal carrion beetle</name>
    <dbReference type="NCBI Taxonomy" id="110193"/>
    <lineage>
        <taxon>Eukaryota</taxon>
        <taxon>Metazoa</taxon>
        <taxon>Ecdysozoa</taxon>
        <taxon>Arthropoda</taxon>
        <taxon>Hexapoda</taxon>
        <taxon>Insecta</taxon>
        <taxon>Pterygota</taxon>
        <taxon>Neoptera</taxon>
        <taxon>Endopterygota</taxon>
        <taxon>Coleoptera</taxon>
        <taxon>Polyphaga</taxon>
        <taxon>Staphyliniformia</taxon>
        <taxon>Silphidae</taxon>
        <taxon>Nicrophorinae</taxon>
        <taxon>Nicrophorus</taxon>
    </lineage>
</organism>
<proteinExistence type="predicted"/>
<evidence type="ECO:0000313" key="2">
    <source>
        <dbReference type="RefSeq" id="XP_017776524.1"/>
    </source>
</evidence>
<reference evidence="2" key="1">
    <citation type="submission" date="2025-08" db="UniProtKB">
        <authorList>
            <consortium name="RefSeq"/>
        </authorList>
    </citation>
    <scope>IDENTIFICATION</scope>
    <source>
        <tissue evidence="2">Whole Larva</tissue>
    </source>
</reference>
<sequence>MNILNHNFLRQSLRPQFIKCRSKSSFDYCVESVRNNDYENFVCTLLLKNTSRAIAMAVRGFNIEVSRVAEQTSQPSIGLMRLKFWEDTIDKCYQKDIKNVPQHPIAIELFKAVHNRKLTKRYFNNLVKSRVDNVNNRIFKTIDEMEKYSEQTVSNIYYLILEGNGVRNVHADHAASHIGKAQGIVQQLRSIPIARKINFIAIPQDVLTKHNVSHEDILRSKASEALNECTFEVASRAHQHLVKARNLLKDVPIEGRSTLLPATAVENYLNRLQNVQHNPLHASLQHRAWIWLPKLYYKSLKNEY</sequence>
<name>A0ABM1MPM4_NICVS</name>
<gene>
    <name evidence="2" type="primary">LOC108562630</name>
</gene>
<protein>
    <submittedName>
        <fullName evidence="2">NADH dehydrogenase (Ubiquinone) complex I, assembly factor 6 isoform X1</fullName>
    </submittedName>
</protein>